<protein>
    <recommendedName>
        <fullName evidence="5">DUF3035 domain-containing protein</fullName>
    </recommendedName>
</protein>
<dbReference type="InterPro" id="IPR021395">
    <property type="entry name" value="DUF3035"/>
</dbReference>
<keyword evidence="4" id="KW-1185">Reference proteome</keyword>
<proteinExistence type="predicted"/>
<feature type="chain" id="PRO_5015303543" description="DUF3035 domain-containing protein" evidence="2">
    <location>
        <begin position="21"/>
        <end position="171"/>
    </location>
</feature>
<dbReference type="AlphaFoldDB" id="A0A2R8BT84"/>
<evidence type="ECO:0000256" key="2">
    <source>
        <dbReference type="SAM" id="SignalP"/>
    </source>
</evidence>
<dbReference type="EMBL" id="ONZF01000002">
    <property type="protein sequence ID" value="SPJ23374.1"/>
    <property type="molecule type" value="Genomic_DNA"/>
</dbReference>
<feature type="region of interest" description="Disordered" evidence="1">
    <location>
        <begin position="30"/>
        <end position="72"/>
    </location>
</feature>
<gene>
    <name evidence="3" type="ORF">PAA8504_01184</name>
</gene>
<evidence type="ECO:0000313" key="3">
    <source>
        <dbReference type="EMBL" id="SPJ23374.1"/>
    </source>
</evidence>
<name>A0A2R8BT84_9RHOB</name>
<keyword evidence="2" id="KW-0732">Signal</keyword>
<evidence type="ECO:0008006" key="5">
    <source>
        <dbReference type="Google" id="ProtNLM"/>
    </source>
</evidence>
<evidence type="ECO:0000313" key="4">
    <source>
        <dbReference type="Proteomes" id="UP000244912"/>
    </source>
</evidence>
<dbReference type="PROSITE" id="PS51257">
    <property type="entry name" value="PROKAR_LIPOPROTEIN"/>
    <property type="match status" value="1"/>
</dbReference>
<feature type="signal peptide" evidence="2">
    <location>
        <begin position="1"/>
        <end position="20"/>
    </location>
</feature>
<dbReference type="OrthoDB" id="7876689at2"/>
<evidence type="ECO:0000256" key="1">
    <source>
        <dbReference type="SAM" id="MobiDB-lite"/>
    </source>
</evidence>
<sequence length="171" mass="18336">MRSFNRIAAFVALAALTACGSGEPDLVRLSNDGPGPDEFGIVPNRPLEQPENLSALPPPTPGGANRSDQNPVADAVAALGGRPGAAAGPVQGPQLIQYATRFGVNENIRGQLALEDREFRTQRTGRVLEQVFNVNTYFRAYARQSLDQYDELQRLRQAGVRTPAAPPEGAE</sequence>
<dbReference type="Proteomes" id="UP000244912">
    <property type="component" value="Unassembled WGS sequence"/>
</dbReference>
<accession>A0A2R8BT84</accession>
<dbReference type="Pfam" id="PF11233">
    <property type="entry name" value="DUF3035"/>
    <property type="match status" value="1"/>
</dbReference>
<dbReference type="RefSeq" id="WP_108893214.1">
    <property type="nucleotide sequence ID" value="NZ_ONZF01000002.1"/>
</dbReference>
<organism evidence="3 4">
    <name type="scientific">Palleronia abyssalis</name>
    <dbReference type="NCBI Taxonomy" id="1501240"/>
    <lineage>
        <taxon>Bacteria</taxon>
        <taxon>Pseudomonadati</taxon>
        <taxon>Pseudomonadota</taxon>
        <taxon>Alphaproteobacteria</taxon>
        <taxon>Rhodobacterales</taxon>
        <taxon>Roseobacteraceae</taxon>
        <taxon>Palleronia</taxon>
    </lineage>
</organism>
<reference evidence="3 4" key="1">
    <citation type="submission" date="2018-03" db="EMBL/GenBank/DDBJ databases">
        <authorList>
            <person name="Keele B.F."/>
        </authorList>
    </citation>
    <scope>NUCLEOTIDE SEQUENCE [LARGE SCALE GENOMIC DNA]</scope>
    <source>
        <strain evidence="3 4">CECT 8504</strain>
    </source>
</reference>